<dbReference type="SUPFAM" id="SSF101874">
    <property type="entry name" value="YceI-like"/>
    <property type="match status" value="1"/>
</dbReference>
<feature type="signal peptide" evidence="1">
    <location>
        <begin position="1"/>
        <end position="28"/>
    </location>
</feature>
<dbReference type="PANTHER" id="PTHR34406">
    <property type="entry name" value="PROTEIN YCEI"/>
    <property type="match status" value="1"/>
</dbReference>
<evidence type="ECO:0000313" key="4">
    <source>
        <dbReference type="Proteomes" id="UP000199514"/>
    </source>
</evidence>
<dbReference type="RefSeq" id="WP_091509737.1">
    <property type="nucleotide sequence ID" value="NZ_FOLE01000003.1"/>
</dbReference>
<dbReference type="SMART" id="SM00867">
    <property type="entry name" value="YceI"/>
    <property type="match status" value="1"/>
</dbReference>
<feature type="chain" id="PRO_5011566177" evidence="1">
    <location>
        <begin position="29"/>
        <end position="232"/>
    </location>
</feature>
<dbReference type="InterPro" id="IPR007372">
    <property type="entry name" value="Lipid/polyisoprenoid-bd_YceI"/>
</dbReference>
<evidence type="ECO:0000256" key="1">
    <source>
        <dbReference type="SAM" id="SignalP"/>
    </source>
</evidence>
<keyword evidence="4" id="KW-1185">Reference proteome</keyword>
<dbReference type="Gene3D" id="2.40.128.110">
    <property type="entry name" value="Lipid/polyisoprenoid-binding, YceI-like"/>
    <property type="match status" value="1"/>
</dbReference>
<dbReference type="OrthoDB" id="951410at2"/>
<proteinExistence type="predicted"/>
<dbReference type="PANTHER" id="PTHR34406:SF1">
    <property type="entry name" value="PROTEIN YCEI"/>
    <property type="match status" value="1"/>
</dbReference>
<sequence>MKKQNVIKSFLTVGVLACLAACSSKENAPDAVTGKAQPVAKADTSAAEYGIDTLSSVVEWTGHKKVGGSHSGTFRLKVGKLAVEHDNVVGGTFTIDINSLAINNMEGAEADKLRKHLLSADFFNSTKHPFATVDIVSVAPFSAISQSMHENEAITENPTHNMVLNLTLNDSVKAVSFPVKLTTTKNSMQAEARFNMNRMLWGLRYGTDKSLGDKMLREDVLIHFVVKGQRKN</sequence>
<keyword evidence="1" id="KW-0732">Signal</keyword>
<evidence type="ECO:0000313" key="3">
    <source>
        <dbReference type="EMBL" id="SFC14350.1"/>
    </source>
</evidence>
<reference evidence="3 4" key="1">
    <citation type="submission" date="2016-10" db="EMBL/GenBank/DDBJ databases">
        <authorList>
            <person name="de Groot N.N."/>
        </authorList>
    </citation>
    <scope>NUCLEOTIDE SEQUENCE [LARGE SCALE GENOMIC DNA]</scope>
    <source>
        <strain evidence="3 4">DSM 6793</strain>
    </source>
</reference>
<accession>A0A1I1GZH8</accession>
<organism evidence="3 4">
    <name type="scientific">Flexibacter flexilis DSM 6793</name>
    <dbReference type="NCBI Taxonomy" id="927664"/>
    <lineage>
        <taxon>Bacteria</taxon>
        <taxon>Pseudomonadati</taxon>
        <taxon>Bacteroidota</taxon>
        <taxon>Cytophagia</taxon>
        <taxon>Cytophagales</taxon>
        <taxon>Flexibacteraceae</taxon>
        <taxon>Flexibacter</taxon>
    </lineage>
</organism>
<feature type="domain" description="Lipid/polyisoprenoid-binding YceI-like" evidence="2">
    <location>
        <begin position="48"/>
        <end position="229"/>
    </location>
</feature>
<dbReference type="Pfam" id="PF04264">
    <property type="entry name" value="YceI"/>
    <property type="match status" value="1"/>
</dbReference>
<gene>
    <name evidence="3" type="ORF">SAMN05421780_10370</name>
</gene>
<name>A0A1I1GZH8_9BACT</name>
<dbReference type="EMBL" id="FOLE01000003">
    <property type="protein sequence ID" value="SFC14350.1"/>
    <property type="molecule type" value="Genomic_DNA"/>
</dbReference>
<dbReference type="InterPro" id="IPR036761">
    <property type="entry name" value="TTHA0802/YceI-like_sf"/>
</dbReference>
<dbReference type="AlphaFoldDB" id="A0A1I1GZH8"/>
<dbReference type="STRING" id="927664.SAMN05421780_10370"/>
<evidence type="ECO:0000259" key="2">
    <source>
        <dbReference type="SMART" id="SM00867"/>
    </source>
</evidence>
<protein>
    <submittedName>
        <fullName evidence="3">Polyisoprenoid-binding protein YceI</fullName>
    </submittedName>
</protein>
<dbReference type="Proteomes" id="UP000199514">
    <property type="component" value="Unassembled WGS sequence"/>
</dbReference>